<reference evidence="1" key="1">
    <citation type="journal article" date="2020" name="Arch. Virol.">
        <title>Complete genome sequence and analysis of a novel lymphocystivirus detected in whitemouth croaker (Micropogonias furnieri): lymphocystis disease virus 4.</title>
        <authorList>
            <person name="Doszpoly A."/>
            <person name="Kajan G.L."/>
            <person name="Puentes R."/>
            <person name="Perretta A."/>
        </authorList>
    </citation>
    <scope>NUCLEOTIDE SEQUENCE</scope>
    <source>
        <strain evidence="1">LCDV-WC</strain>
    </source>
</reference>
<dbReference type="RefSeq" id="YP_010087917.1">
    <property type="nucleotide sequence ID" value="NC_055603.1"/>
</dbReference>
<organism evidence="1 2">
    <name type="scientific">Lymphocystis disease virus 4</name>
    <dbReference type="NCBI Taxonomy" id="2704413"/>
    <lineage>
        <taxon>Viruses</taxon>
        <taxon>Varidnaviria</taxon>
        <taxon>Bamfordvirae</taxon>
        <taxon>Nucleocytoviricota</taxon>
        <taxon>Megaviricetes</taxon>
        <taxon>Pimascovirales</taxon>
        <taxon>Pimascovirales incertae sedis</taxon>
        <taxon>Iridoviridae</taxon>
        <taxon>Alphairidovirinae</taxon>
        <taxon>Lymphocystivirus</taxon>
        <taxon>Lymphocystivirus micropogonias1</taxon>
    </lineage>
</organism>
<dbReference type="KEGG" id="vg:65103250"/>
<dbReference type="GeneID" id="65103250"/>
<accession>A0A6B9XM81</accession>
<dbReference type="EMBL" id="MN803438">
    <property type="protein sequence ID" value="QHR78557.1"/>
    <property type="molecule type" value="Genomic_DNA"/>
</dbReference>
<sequence length="100" mass="11531">MNYYQLPVIEPSHETVLKLFFKTSDTLKKKGLNICVAHARLRELYCELSQSPRLGRDFQCIFDRTVEIAVDNVLKDLKYVSKPSSQTILIRSGLKSKNKL</sequence>
<protein>
    <submittedName>
        <fullName evidence="1">Uncharacterized protein</fullName>
    </submittedName>
</protein>
<evidence type="ECO:0000313" key="1">
    <source>
        <dbReference type="EMBL" id="QHR78557.1"/>
    </source>
</evidence>
<name>A0A6B9XM81_9VIRU</name>
<keyword evidence="2" id="KW-1185">Reference proteome</keyword>
<dbReference type="Proteomes" id="UP000678193">
    <property type="component" value="Segment"/>
</dbReference>
<proteinExistence type="predicted"/>
<evidence type="ECO:0000313" key="2">
    <source>
        <dbReference type="Proteomes" id="UP000678193"/>
    </source>
</evidence>